<evidence type="ECO:0000256" key="2">
    <source>
        <dbReference type="ARBA" id="ARBA00012417"/>
    </source>
</evidence>
<dbReference type="InterPro" id="IPR012337">
    <property type="entry name" value="RNaseH-like_sf"/>
</dbReference>
<keyword evidence="6" id="KW-0239">DNA-directed DNA polymerase</keyword>
<feature type="domain" description="DNA-directed DNA polymerase family B mitochondria/virus" evidence="9">
    <location>
        <begin position="240"/>
        <end position="429"/>
    </location>
</feature>
<accession>A0A6S7I918</accession>
<dbReference type="EMBL" id="CACRXK020008682">
    <property type="protein sequence ID" value="CAB4015355.1"/>
    <property type="molecule type" value="Genomic_DNA"/>
</dbReference>
<evidence type="ECO:0000256" key="7">
    <source>
        <dbReference type="ARBA" id="ARBA00023125"/>
    </source>
</evidence>
<evidence type="ECO:0000313" key="11">
    <source>
        <dbReference type="Proteomes" id="UP001152795"/>
    </source>
</evidence>
<gene>
    <name evidence="10" type="ORF">PACLA_8A016559</name>
</gene>
<evidence type="ECO:0000256" key="1">
    <source>
        <dbReference type="ARBA" id="ARBA00005755"/>
    </source>
</evidence>
<dbReference type="AlphaFoldDB" id="A0A6S7I918"/>
<name>A0A6S7I918_PARCT</name>
<dbReference type="GO" id="GO:0003887">
    <property type="term" value="F:DNA-directed DNA polymerase activity"/>
    <property type="evidence" value="ECO:0007669"/>
    <property type="project" value="UniProtKB-KW"/>
</dbReference>
<dbReference type="EC" id="2.7.7.7" evidence="2"/>
<dbReference type="InterPro" id="IPR036397">
    <property type="entry name" value="RNaseH_sf"/>
</dbReference>
<reference evidence="10" key="1">
    <citation type="submission" date="2020-04" db="EMBL/GenBank/DDBJ databases">
        <authorList>
            <person name="Alioto T."/>
            <person name="Alioto T."/>
            <person name="Gomez Garrido J."/>
        </authorList>
    </citation>
    <scope>NUCLEOTIDE SEQUENCE</scope>
    <source>
        <strain evidence="10">A484AB</strain>
    </source>
</reference>
<dbReference type="Gene3D" id="3.90.1600.10">
    <property type="entry name" value="Palm domain of DNA polymerase"/>
    <property type="match status" value="1"/>
</dbReference>
<dbReference type="SUPFAM" id="SSF53098">
    <property type="entry name" value="Ribonuclease H-like"/>
    <property type="match status" value="1"/>
</dbReference>
<dbReference type="SUPFAM" id="SSF56672">
    <property type="entry name" value="DNA/RNA polymerases"/>
    <property type="match status" value="1"/>
</dbReference>
<evidence type="ECO:0000313" key="10">
    <source>
        <dbReference type="EMBL" id="CAB4015355.1"/>
    </source>
</evidence>
<organism evidence="10 11">
    <name type="scientific">Paramuricea clavata</name>
    <name type="common">Red gorgonian</name>
    <name type="synonym">Violescent sea-whip</name>
    <dbReference type="NCBI Taxonomy" id="317549"/>
    <lineage>
        <taxon>Eukaryota</taxon>
        <taxon>Metazoa</taxon>
        <taxon>Cnidaria</taxon>
        <taxon>Anthozoa</taxon>
        <taxon>Octocorallia</taxon>
        <taxon>Malacalcyonacea</taxon>
        <taxon>Plexauridae</taxon>
        <taxon>Paramuricea</taxon>
    </lineage>
</organism>
<dbReference type="InterPro" id="IPR004868">
    <property type="entry name" value="DNA-dir_DNA_pol_B_mt/vir"/>
</dbReference>
<dbReference type="GO" id="GO:0000166">
    <property type="term" value="F:nucleotide binding"/>
    <property type="evidence" value="ECO:0007669"/>
    <property type="project" value="InterPro"/>
</dbReference>
<dbReference type="GO" id="GO:0006260">
    <property type="term" value="P:DNA replication"/>
    <property type="evidence" value="ECO:0007669"/>
    <property type="project" value="UniProtKB-KW"/>
</dbReference>
<keyword evidence="7" id="KW-0238">DNA-binding</keyword>
<evidence type="ECO:0000256" key="3">
    <source>
        <dbReference type="ARBA" id="ARBA00022679"/>
    </source>
</evidence>
<evidence type="ECO:0000259" key="9">
    <source>
        <dbReference type="Pfam" id="PF03175"/>
    </source>
</evidence>
<evidence type="ECO:0000256" key="8">
    <source>
        <dbReference type="ARBA" id="ARBA00049244"/>
    </source>
</evidence>
<dbReference type="PANTHER" id="PTHR33568">
    <property type="entry name" value="DNA POLYMERASE"/>
    <property type="match status" value="1"/>
</dbReference>
<feature type="domain" description="DNA-directed DNA polymerase family B mitochondria/virus" evidence="9">
    <location>
        <begin position="552"/>
        <end position="791"/>
    </location>
</feature>
<keyword evidence="4" id="KW-0548">Nucleotidyltransferase</keyword>
<keyword evidence="11" id="KW-1185">Reference proteome</keyword>
<dbReference type="Pfam" id="PF03175">
    <property type="entry name" value="DNA_pol_B_2"/>
    <property type="match status" value="2"/>
</dbReference>
<dbReference type="Proteomes" id="UP001152795">
    <property type="component" value="Unassembled WGS sequence"/>
</dbReference>
<dbReference type="InterPro" id="IPR023211">
    <property type="entry name" value="DNA_pol_palm_dom_sf"/>
</dbReference>
<evidence type="ECO:0000256" key="4">
    <source>
        <dbReference type="ARBA" id="ARBA00022695"/>
    </source>
</evidence>
<protein>
    <recommendedName>
        <fullName evidence="2">DNA-directed DNA polymerase</fullName>
        <ecNumber evidence="2">2.7.7.7</ecNumber>
    </recommendedName>
</protein>
<dbReference type="PANTHER" id="PTHR33568:SF3">
    <property type="entry name" value="DNA-DIRECTED DNA POLYMERASE"/>
    <property type="match status" value="1"/>
</dbReference>
<dbReference type="InterPro" id="IPR043502">
    <property type="entry name" value="DNA/RNA_pol_sf"/>
</dbReference>
<evidence type="ECO:0000256" key="6">
    <source>
        <dbReference type="ARBA" id="ARBA00022932"/>
    </source>
</evidence>
<dbReference type="OrthoDB" id="10066876at2759"/>
<proteinExistence type="inferred from homology"/>
<sequence>MELIQRVLEWGREHRAMGFIESIGDSWTPTERQRFLDMWKDDERKRYCHTCKKGYDKVIDHLCADACKSCRFPNCPIVSWLPCVDCMRVFKSQECFDRHKQTVGSAKSICGSLAKCPDCHTVVKRGRLRQHHCGLTRCSTCKEYVCLENHQCYIQPEKERNTAVSEDTDLLDTEAHDGDDAPQSGYNELLFFDFECRQENGNHEPNLCVVQNEAGDEWVFEGDNTRNEFCEWLFTKEHANCIVLAHNFQGYDGYFIQQYLHENGVIPEVIMRGATILTLNVPMFKIKFVDSLSFIPMRLADFPKTLGLNELAKGCFPHLFNTAENQNYVGPLPPSPFYHPDGMSPDEKEKFLEWHNGLKENNYVFDFQQEILTHCRSDVDILRRCCLEFRELFRGVTDIDPFEKCLTIASACNFVFRKNFLKENTIAIIPPHGYRPKDKQSLLAIKWLSYKAEKEDLYIQHARNAGEKRVGNYLLDGYDEETNTAYEINGCFWHGCLKCYSRDTINPVNGKTMQDLHQTTVEKMSYLKDQGFRERNGTNQDMKCYKNPLEPRDAFFGGRTNTAKLFHECKDGEKIRYVDFTSLYPWCNKMTRTVIGHPRIITENFEDISTYFGLIKCTVLPPRGLFHPVLPYRTQGKLIFPLCKLCADTCNQTPCTHSDNERAIQGTWCSVELEKALEKGYRILQLNEVWHFSKSSDRLFKEYVDTFLKIKQESRGYPKNCTTEEQRQQYVDEYLAVEGIQLDRSKIEHNPGMRALSKLMLNSFWGKFAQRANMAKVELISDVQTPNSKTNVVIAAFTTAYARLKLYEVLDQLNERVLYYDTDSVIFVSKPGESEPPLGPYLGQLTDELKEGHITTFIYREDLKITAIGPVPTK</sequence>
<comment type="caution">
    <text evidence="10">The sequence shown here is derived from an EMBL/GenBank/DDBJ whole genome shotgun (WGS) entry which is preliminary data.</text>
</comment>
<dbReference type="GO" id="GO:0003677">
    <property type="term" value="F:DNA binding"/>
    <property type="evidence" value="ECO:0007669"/>
    <property type="project" value="UniProtKB-KW"/>
</dbReference>
<comment type="catalytic activity">
    <reaction evidence="8">
        <text>DNA(n) + a 2'-deoxyribonucleoside 5'-triphosphate = DNA(n+1) + diphosphate</text>
        <dbReference type="Rhea" id="RHEA:22508"/>
        <dbReference type="Rhea" id="RHEA-COMP:17339"/>
        <dbReference type="Rhea" id="RHEA-COMP:17340"/>
        <dbReference type="ChEBI" id="CHEBI:33019"/>
        <dbReference type="ChEBI" id="CHEBI:61560"/>
        <dbReference type="ChEBI" id="CHEBI:173112"/>
        <dbReference type="EC" id="2.7.7.7"/>
    </reaction>
</comment>
<dbReference type="Gene3D" id="1.10.287.690">
    <property type="entry name" value="Helix hairpin bin"/>
    <property type="match status" value="1"/>
</dbReference>
<keyword evidence="5" id="KW-0235">DNA replication</keyword>
<comment type="similarity">
    <text evidence="1">Belongs to the DNA polymerase type-B family.</text>
</comment>
<evidence type="ECO:0000256" key="5">
    <source>
        <dbReference type="ARBA" id="ARBA00022705"/>
    </source>
</evidence>
<keyword evidence="3" id="KW-0808">Transferase</keyword>
<dbReference type="Gene3D" id="3.30.420.10">
    <property type="entry name" value="Ribonuclease H-like superfamily/Ribonuclease H"/>
    <property type="match status" value="1"/>
</dbReference>